<reference evidence="2 3" key="1">
    <citation type="submission" date="2018-01" db="EMBL/GenBank/DDBJ databases">
        <authorList>
            <person name="Clerissi C."/>
        </authorList>
    </citation>
    <scope>NUCLEOTIDE SEQUENCE [LARGE SCALE GENOMIC DNA]</scope>
    <source>
        <strain evidence="2">Cupriavidus taiwanensis STM 6021</strain>
    </source>
</reference>
<evidence type="ECO:0008006" key="4">
    <source>
        <dbReference type="Google" id="ProtNLM"/>
    </source>
</evidence>
<dbReference type="AlphaFoldDB" id="A0A7Z7JCC5"/>
<keyword evidence="1" id="KW-0732">Signal</keyword>
<dbReference type="InterPro" id="IPR019501">
    <property type="entry name" value="Peptidase_M30_hyicolysin"/>
</dbReference>
<comment type="caution">
    <text evidence="2">The sequence shown here is derived from an EMBL/GenBank/DDBJ whole genome shotgun (WGS) entry which is preliminary data.</text>
</comment>
<evidence type="ECO:0000313" key="2">
    <source>
        <dbReference type="EMBL" id="SPC19061.1"/>
    </source>
</evidence>
<dbReference type="EMBL" id="OGUU01000012">
    <property type="protein sequence ID" value="SPC19061.1"/>
    <property type="molecule type" value="Genomic_DNA"/>
</dbReference>
<dbReference type="PROSITE" id="PS51257">
    <property type="entry name" value="PROKAR_LIPOPROTEIN"/>
    <property type="match status" value="1"/>
</dbReference>
<feature type="chain" id="PRO_5031236490" description="Hemagglutinin-related transmembrane protein" evidence="1">
    <location>
        <begin position="35"/>
        <end position="568"/>
    </location>
</feature>
<feature type="signal peptide" evidence="1">
    <location>
        <begin position="1"/>
        <end position="34"/>
    </location>
</feature>
<evidence type="ECO:0000256" key="1">
    <source>
        <dbReference type="SAM" id="SignalP"/>
    </source>
</evidence>
<sequence length="568" mass="60602">MRGKIGSGRRGATWRTLACMLTSLAMLSACGGGADETAPAVSSAPPGDTAPAAPVEHVPVVLPLGGLKADCVGLDCAATGPGTYAGSGVGIWKVVNDTAAPVAVPLSIQGLSGQDVTLVFTNITMSLQPMPPLPLASRRAGQTPYRSLMEAGTAPTIRPVPAAIREFNRVDGPALLKTQRLAPPRRAMRAAPAAVGDRRTWHVHVETMETRETTLQRSATRDGVTVNLWVEDGEAAPDRMSDAMLDGILARFFTDPDAVYGRATALVGQPWGTHEYSDLIAPGGPLDIVLVNFDHDDQPYGLMGYFWSYNNFRVSPDTPESNQSLSLYLDTETFYRAMSGVGVTTQYNTLSHEFMHMVNFYQRGVLLDNTFDTWMEEMSALMLEDVLADGLTPTYNPIRDGRFPDYLNQGGYNCNLVAWDDDALSACFGYSVAGSFGAFLLRQYGLDFYRNLLRSNTSTDSIALLDAAIRNAGGPGMAEAVRRAALNAALLPAIGTPAGFGLPQRIEHGVTLVAVNGPEYLADRVLPATVPAQLAPLGSFPAVRRAVSGTYAETVTVPAGTTLSVVVR</sequence>
<dbReference type="Proteomes" id="UP000257139">
    <property type="component" value="Chromosome CBM2594_a"/>
</dbReference>
<gene>
    <name evidence="2" type="ORF">CBM2594_A80500</name>
</gene>
<evidence type="ECO:0000313" key="3">
    <source>
        <dbReference type="Proteomes" id="UP000257139"/>
    </source>
</evidence>
<organism evidence="2 3">
    <name type="scientific">Cupriavidus taiwanensis</name>
    <dbReference type="NCBI Taxonomy" id="164546"/>
    <lineage>
        <taxon>Bacteria</taxon>
        <taxon>Pseudomonadati</taxon>
        <taxon>Pseudomonadota</taxon>
        <taxon>Betaproteobacteria</taxon>
        <taxon>Burkholderiales</taxon>
        <taxon>Burkholderiaceae</taxon>
        <taxon>Cupriavidus</taxon>
    </lineage>
</organism>
<proteinExistence type="predicted"/>
<name>A0A7Z7JCC5_9BURK</name>
<protein>
    <recommendedName>
        <fullName evidence="4">Hemagglutinin-related transmembrane protein</fullName>
    </recommendedName>
</protein>
<accession>A0A7Z7JCC5</accession>
<dbReference type="Pfam" id="PF10460">
    <property type="entry name" value="Peptidase_M30"/>
    <property type="match status" value="1"/>
</dbReference>